<keyword evidence="2" id="KW-0812">Transmembrane</keyword>
<evidence type="ECO:0000259" key="3">
    <source>
        <dbReference type="Pfam" id="PF01826"/>
    </source>
</evidence>
<keyword evidence="2" id="KW-0472">Membrane</keyword>
<dbReference type="InterPro" id="IPR000718">
    <property type="entry name" value="Peptidase_M13"/>
</dbReference>
<dbReference type="PANTHER" id="PTHR11733:SF241">
    <property type="entry name" value="GH26575P-RELATED"/>
    <property type="match status" value="1"/>
</dbReference>
<keyword evidence="2" id="KW-1133">Transmembrane helix</keyword>
<reference evidence="4 5" key="1">
    <citation type="journal article" date="2023" name="Arcadia Sci">
        <title>De novo assembly of a long-read Amblyomma americanum tick genome.</title>
        <authorList>
            <person name="Chou S."/>
            <person name="Poskanzer K.E."/>
            <person name="Rollins M."/>
            <person name="Thuy-Boun P.S."/>
        </authorList>
    </citation>
    <scope>NUCLEOTIDE SEQUENCE [LARGE SCALE GENOMIC DNA]</scope>
    <source>
        <strain evidence="4">F_SG_1</strain>
        <tissue evidence="4">Salivary glands</tissue>
    </source>
</reference>
<feature type="transmembrane region" description="Helical" evidence="2">
    <location>
        <begin position="100"/>
        <end position="121"/>
    </location>
</feature>
<dbReference type="GO" id="GO:0016485">
    <property type="term" value="P:protein processing"/>
    <property type="evidence" value="ECO:0007669"/>
    <property type="project" value="TreeGrafter"/>
</dbReference>
<feature type="domain" description="TIL" evidence="3">
    <location>
        <begin position="739"/>
        <end position="797"/>
    </location>
</feature>
<dbReference type="Gene3D" id="3.40.390.10">
    <property type="entry name" value="Collagenase (Catalytic Domain)"/>
    <property type="match status" value="1"/>
</dbReference>
<proteinExistence type="predicted"/>
<comment type="caution">
    <text evidence="4">The sequence shown here is derived from an EMBL/GenBank/DDBJ whole genome shotgun (WGS) entry which is preliminary data.</text>
</comment>
<evidence type="ECO:0000313" key="5">
    <source>
        <dbReference type="Proteomes" id="UP001321473"/>
    </source>
</evidence>
<gene>
    <name evidence="4" type="ORF">V5799_016732</name>
</gene>
<dbReference type="SUPFAM" id="SSF55486">
    <property type="entry name" value="Metalloproteases ('zincins'), catalytic domain"/>
    <property type="match status" value="1"/>
</dbReference>
<dbReference type="Gene3D" id="2.10.25.10">
    <property type="entry name" value="Laminin"/>
    <property type="match status" value="1"/>
</dbReference>
<dbReference type="CDD" id="cd19941">
    <property type="entry name" value="TIL"/>
    <property type="match status" value="1"/>
</dbReference>
<feature type="compositionally biased region" description="Basic and acidic residues" evidence="1">
    <location>
        <begin position="24"/>
        <end position="33"/>
    </location>
</feature>
<dbReference type="Gene3D" id="1.10.1380.10">
    <property type="entry name" value="Neutral endopeptidase , domain2"/>
    <property type="match status" value="1"/>
</dbReference>
<feature type="region of interest" description="Disordered" evidence="1">
    <location>
        <begin position="1"/>
        <end position="33"/>
    </location>
</feature>
<dbReference type="PANTHER" id="PTHR11733">
    <property type="entry name" value="ZINC METALLOPROTEASE FAMILY M13 NEPRILYSIN-RELATED"/>
    <property type="match status" value="1"/>
</dbReference>
<dbReference type="SUPFAM" id="SSF57567">
    <property type="entry name" value="Serine protease inhibitors"/>
    <property type="match status" value="1"/>
</dbReference>
<feature type="transmembrane region" description="Helical" evidence="2">
    <location>
        <begin position="820"/>
        <end position="844"/>
    </location>
</feature>
<dbReference type="PROSITE" id="PS51885">
    <property type="entry name" value="NEPRILYSIN"/>
    <property type="match status" value="1"/>
</dbReference>
<dbReference type="InterPro" id="IPR042089">
    <property type="entry name" value="Peptidase_M13_dom_2"/>
</dbReference>
<dbReference type="InterPro" id="IPR036084">
    <property type="entry name" value="Ser_inhib-like_sf"/>
</dbReference>
<dbReference type="Pfam" id="PF01826">
    <property type="entry name" value="TIL"/>
    <property type="match status" value="1"/>
</dbReference>
<dbReference type="EMBL" id="JARKHS020007183">
    <property type="protein sequence ID" value="KAK8781930.1"/>
    <property type="molecule type" value="Genomic_DNA"/>
</dbReference>
<feature type="transmembrane region" description="Helical" evidence="2">
    <location>
        <begin position="628"/>
        <end position="648"/>
    </location>
</feature>
<name>A0AAQ4F458_AMBAM</name>
<dbReference type="GO" id="GO:0005886">
    <property type="term" value="C:plasma membrane"/>
    <property type="evidence" value="ECO:0007669"/>
    <property type="project" value="TreeGrafter"/>
</dbReference>
<protein>
    <recommendedName>
        <fullName evidence="3">TIL domain-containing protein</fullName>
    </recommendedName>
</protein>
<sequence>MTPRPPKRAEALQAKLRARRSRSAHTEKLLERAEGSPAAAVPLRWGYLRAPKVDNLAWTATETETINPPAAALIALLTCRGSSFGEQLSVRVHKHAISKWVLGCVVSMLVLVVVVLIVLIVRNMMKPPHVVERHPCDTEDCVAHARHILLTLNTSADPCSNFHAFVCGDSSSPSGKEAPSVELGANSDPDLRSMGNLPSAWRLTRHYAQVINSTIGNLRLLLSIKTTPAATVKAFSSLNHCLQRDDKGASSPFAEFMQKRDIPWPSKPQRRTQVVDILDALLQLSIDWRASLWLDVRLWYPDRRVKPHPLVVLDEPGHVSLLRMEQLGTLDDQAYSNAVREIAHFLTDRNSSDATATDEDLLKDPAAIKELRQDETAVRTAIMSTLTADDSHDELVSLDRAGFLLSNVSLQEWMDLLEKYLKPGGLEVSVFTAFLVLNKPHVDALSKVMSEIPASRLLNALGWTFAYSYSWIVNSSFDVFERAATIDFHPNYVLCFVAVHESFGISMDAALFVHLFPEQERDKVTAIVNGTAHALISAVGASRNVLNATKSETHAKIMSLASHELWPSHLFLNFDALDSFYAAFPSGSSENFYASWFESRKALRQALSNRYHGALMTSKLRWYREKIAYVYSLNIMLLGFAAIFPPTYLTHGNHVMTYAGLGFQFARQMVRRHTLIEGRARKFKMMKLTTASILVLLALCAMLLLVRGEVRPQALGGPGTYPDLPNGFWPSYGHGKRRCPPGEIFKTCASSTCGEKNCYQLGLGGLRPCTLDCRTGCFCKPRLYRNNRGRCVRRKQCPNWRPRPKPYPAGRPEQNRLTSLVILTCCFVTLFAVLAIFTSLVLIFEFESGSDDDAPDNLDASATVSIIPDPVMVVPPRPSVLRITPERKTTTVAGTTKKTTTKLTTRMETTMPISTATPSSSTQSPRMVMDKQPLVCTMGSRTSSAQMFPPDTLCEYIIYDSIEKDNRNPLASPNQWGNDLRIFIDAYARYTTTAFGIGFAYDSSLLEPFWEKDIFHFGILDTATRNARQVDVELALDALKLCTVKSQRLSVPFGIAVYDLDYEDFSNTCGAVNKYGAFSRLQAIRIILNFFRTRFNRFTDFAACQRLIT</sequence>
<evidence type="ECO:0000256" key="1">
    <source>
        <dbReference type="SAM" id="MobiDB-lite"/>
    </source>
</evidence>
<evidence type="ECO:0000256" key="2">
    <source>
        <dbReference type="SAM" id="Phobius"/>
    </source>
</evidence>
<organism evidence="4 5">
    <name type="scientific">Amblyomma americanum</name>
    <name type="common">Lone star tick</name>
    <dbReference type="NCBI Taxonomy" id="6943"/>
    <lineage>
        <taxon>Eukaryota</taxon>
        <taxon>Metazoa</taxon>
        <taxon>Ecdysozoa</taxon>
        <taxon>Arthropoda</taxon>
        <taxon>Chelicerata</taxon>
        <taxon>Arachnida</taxon>
        <taxon>Acari</taxon>
        <taxon>Parasitiformes</taxon>
        <taxon>Ixodida</taxon>
        <taxon>Ixodoidea</taxon>
        <taxon>Ixodidae</taxon>
        <taxon>Amblyomminae</taxon>
        <taxon>Amblyomma</taxon>
    </lineage>
</organism>
<dbReference type="InterPro" id="IPR024079">
    <property type="entry name" value="MetalloPept_cat_dom_sf"/>
</dbReference>
<dbReference type="InterPro" id="IPR002919">
    <property type="entry name" value="TIL_dom"/>
</dbReference>
<accession>A0AAQ4F458</accession>
<evidence type="ECO:0000313" key="4">
    <source>
        <dbReference type="EMBL" id="KAK8781930.1"/>
    </source>
</evidence>
<dbReference type="AlphaFoldDB" id="A0AAQ4F458"/>
<keyword evidence="5" id="KW-1185">Reference proteome</keyword>
<dbReference type="GO" id="GO:0004222">
    <property type="term" value="F:metalloendopeptidase activity"/>
    <property type="evidence" value="ECO:0007669"/>
    <property type="project" value="InterPro"/>
</dbReference>
<feature type="transmembrane region" description="Helical" evidence="2">
    <location>
        <begin position="688"/>
        <end position="706"/>
    </location>
</feature>
<dbReference type="Proteomes" id="UP001321473">
    <property type="component" value="Unassembled WGS sequence"/>
</dbReference>